<evidence type="ECO:0000313" key="17">
    <source>
        <dbReference type="EMBL" id="MBS0122764.1"/>
    </source>
</evidence>
<dbReference type="EC" id="1.17.4.1" evidence="3 13"/>
<evidence type="ECO:0000259" key="16">
    <source>
        <dbReference type="Pfam" id="PF12637"/>
    </source>
</evidence>
<dbReference type="InterPro" id="IPR000788">
    <property type="entry name" value="RNR_lg_C"/>
</dbReference>
<evidence type="ECO:0000259" key="14">
    <source>
        <dbReference type="Pfam" id="PF02867"/>
    </source>
</evidence>
<comment type="similarity">
    <text evidence="2 13">Belongs to the ribonucleoside diphosphate reductase class-2 family.</text>
</comment>
<evidence type="ECO:0000256" key="7">
    <source>
        <dbReference type="ARBA" id="ARBA00022741"/>
    </source>
</evidence>
<keyword evidence="10 13" id="KW-0170">Cobalt</keyword>
<dbReference type="GO" id="GO:0071897">
    <property type="term" value="P:DNA biosynthetic process"/>
    <property type="evidence" value="ECO:0007669"/>
    <property type="project" value="UniProtKB-KW"/>
</dbReference>
<accession>A0A8J8B6L0</accession>
<keyword evidence="18" id="KW-1185">Reference proteome</keyword>
<evidence type="ECO:0000256" key="11">
    <source>
        <dbReference type="ARBA" id="ARBA00025437"/>
    </source>
</evidence>
<protein>
    <recommendedName>
        <fullName evidence="4 13">Vitamin B12-dependent ribonucleotide reductase</fullName>
        <ecNumber evidence="3 13">1.17.4.1</ecNumber>
    </recommendedName>
</protein>
<comment type="catalytic activity">
    <reaction evidence="12 13">
        <text>a 2'-deoxyribonucleoside 5'-diphosphate + [thioredoxin]-disulfide + H2O = a ribonucleoside 5'-diphosphate + [thioredoxin]-dithiol</text>
        <dbReference type="Rhea" id="RHEA:23252"/>
        <dbReference type="Rhea" id="RHEA-COMP:10698"/>
        <dbReference type="Rhea" id="RHEA-COMP:10700"/>
        <dbReference type="ChEBI" id="CHEBI:15377"/>
        <dbReference type="ChEBI" id="CHEBI:29950"/>
        <dbReference type="ChEBI" id="CHEBI:50058"/>
        <dbReference type="ChEBI" id="CHEBI:57930"/>
        <dbReference type="ChEBI" id="CHEBI:73316"/>
        <dbReference type="EC" id="1.17.4.1"/>
    </reaction>
</comment>
<dbReference type="FunFam" id="3.20.70.20:FF:000016">
    <property type="entry name" value="Vitamin B12-dependent ribonucleotide reductase"/>
    <property type="match status" value="1"/>
</dbReference>
<dbReference type="SUPFAM" id="SSF51998">
    <property type="entry name" value="PFL-like glycyl radical enzymes"/>
    <property type="match status" value="1"/>
</dbReference>
<dbReference type="RefSeq" id="WP_212534737.1">
    <property type="nucleotide sequence ID" value="NZ_JAGTUU010000001.1"/>
</dbReference>
<dbReference type="GO" id="GO:0031419">
    <property type="term" value="F:cobalamin binding"/>
    <property type="evidence" value="ECO:0007669"/>
    <property type="project" value="UniProtKB-KW"/>
</dbReference>
<comment type="cofactor">
    <cofactor evidence="1 13">
        <name>adenosylcob(III)alamin</name>
        <dbReference type="ChEBI" id="CHEBI:18408"/>
    </cofactor>
</comment>
<keyword evidence="8 13" id="KW-0560">Oxidoreductase</keyword>
<evidence type="ECO:0000256" key="1">
    <source>
        <dbReference type="ARBA" id="ARBA00001922"/>
    </source>
</evidence>
<dbReference type="InterPro" id="IPR013344">
    <property type="entry name" value="RNR_NrdJ/NrdZ"/>
</dbReference>
<evidence type="ECO:0000259" key="15">
    <source>
        <dbReference type="Pfam" id="PF08471"/>
    </source>
</evidence>
<dbReference type="InterPro" id="IPR024434">
    <property type="entry name" value="TSCPD_dom"/>
</dbReference>
<evidence type="ECO:0000256" key="2">
    <source>
        <dbReference type="ARBA" id="ARBA00007405"/>
    </source>
</evidence>
<feature type="domain" description="Ribonucleotide reductase large subunit C-terminal" evidence="14">
    <location>
        <begin position="797"/>
        <end position="904"/>
    </location>
</feature>
<proteinExistence type="inferred from homology"/>
<dbReference type="InterPro" id="IPR050862">
    <property type="entry name" value="RdRp_reductase_class-2"/>
</dbReference>
<dbReference type="InterPro" id="IPR013678">
    <property type="entry name" value="RNR_2_N"/>
</dbReference>
<gene>
    <name evidence="17" type="ORF">KB874_01340</name>
</gene>
<comment type="function">
    <text evidence="11 13">Catalyzes the reduction of ribonucleotides to deoxyribonucleotides. May function to provide a pool of deoxyribonucleotide precursors for DNA repair during oxygen limitation and/or for immediate growth after restoration of oxygen.</text>
</comment>
<evidence type="ECO:0000256" key="5">
    <source>
        <dbReference type="ARBA" id="ARBA00022628"/>
    </source>
</evidence>
<dbReference type="PANTHER" id="PTHR43371">
    <property type="entry name" value="VITAMIN B12-DEPENDENT RIBONUCLEOTIDE REDUCTASE"/>
    <property type="match status" value="1"/>
</dbReference>
<dbReference type="GO" id="GO:0004748">
    <property type="term" value="F:ribonucleoside-diphosphate reductase activity, thioredoxin disulfide as acceptor"/>
    <property type="evidence" value="ECO:0007669"/>
    <property type="project" value="UniProtKB-EC"/>
</dbReference>
<keyword evidence="7 13" id="KW-0547">Nucleotide-binding</keyword>
<feature type="domain" description="Ribonucleotide reductase class II vitamin B12-dependent N-terminal" evidence="15">
    <location>
        <begin position="22"/>
        <end position="140"/>
    </location>
</feature>
<dbReference type="Gene3D" id="3.20.70.20">
    <property type="match status" value="3"/>
</dbReference>
<evidence type="ECO:0000256" key="10">
    <source>
        <dbReference type="ARBA" id="ARBA00023285"/>
    </source>
</evidence>
<dbReference type="PANTHER" id="PTHR43371:SF1">
    <property type="entry name" value="RIBONUCLEOSIDE-DIPHOSPHATE REDUCTASE"/>
    <property type="match status" value="1"/>
</dbReference>
<feature type="domain" description="TSCPD" evidence="16">
    <location>
        <begin position="962"/>
        <end position="1066"/>
    </location>
</feature>
<dbReference type="NCBIfam" id="NF005736">
    <property type="entry name" value="PRK07562.1"/>
    <property type="match status" value="1"/>
</dbReference>
<dbReference type="NCBIfam" id="TIGR02504">
    <property type="entry name" value="NrdJ_Z"/>
    <property type="match status" value="1"/>
</dbReference>
<dbReference type="Proteomes" id="UP000681356">
    <property type="component" value="Unassembled WGS sequence"/>
</dbReference>
<evidence type="ECO:0000256" key="3">
    <source>
        <dbReference type="ARBA" id="ARBA00012274"/>
    </source>
</evidence>
<keyword evidence="9" id="KW-1015">Disulfide bond</keyword>
<dbReference type="GO" id="GO:0000166">
    <property type="term" value="F:nucleotide binding"/>
    <property type="evidence" value="ECO:0007669"/>
    <property type="project" value="UniProtKB-KW"/>
</dbReference>
<dbReference type="Pfam" id="PF08471">
    <property type="entry name" value="Ribonuc_red_2_N"/>
    <property type="match status" value="1"/>
</dbReference>
<reference evidence="17" key="1">
    <citation type="submission" date="2021-04" db="EMBL/GenBank/DDBJ databases">
        <authorList>
            <person name="Yoon J."/>
        </authorList>
    </citation>
    <scope>NUCLEOTIDE SEQUENCE</scope>
    <source>
        <strain evidence="17">KMU-90</strain>
    </source>
</reference>
<keyword evidence="6 13" id="KW-0237">DNA synthesis</keyword>
<evidence type="ECO:0000256" key="4">
    <source>
        <dbReference type="ARBA" id="ARBA00014409"/>
    </source>
</evidence>
<feature type="domain" description="Ribonucleotide reductase large subunit C-terminal" evidence="14">
    <location>
        <begin position="191"/>
        <end position="740"/>
    </location>
</feature>
<dbReference type="SUPFAM" id="SSF75625">
    <property type="entry name" value="YebC-like"/>
    <property type="match status" value="1"/>
</dbReference>
<evidence type="ECO:0000313" key="18">
    <source>
        <dbReference type="Proteomes" id="UP000681356"/>
    </source>
</evidence>
<dbReference type="Pfam" id="PF12637">
    <property type="entry name" value="TSCPD"/>
    <property type="match status" value="1"/>
</dbReference>
<organism evidence="17 18">
    <name type="scientific">Thetidibacter halocola</name>
    <dbReference type="NCBI Taxonomy" id="2827239"/>
    <lineage>
        <taxon>Bacteria</taxon>
        <taxon>Pseudomonadati</taxon>
        <taxon>Pseudomonadota</taxon>
        <taxon>Alphaproteobacteria</taxon>
        <taxon>Rhodobacterales</taxon>
        <taxon>Roseobacteraceae</taxon>
        <taxon>Thetidibacter</taxon>
    </lineage>
</organism>
<name>A0A8J8B6L0_9RHOB</name>
<evidence type="ECO:0000256" key="9">
    <source>
        <dbReference type="ARBA" id="ARBA00023157"/>
    </source>
</evidence>
<evidence type="ECO:0000256" key="6">
    <source>
        <dbReference type="ARBA" id="ARBA00022634"/>
    </source>
</evidence>
<dbReference type="CDD" id="cd02888">
    <property type="entry name" value="RNR_II_dimer"/>
    <property type="match status" value="1"/>
</dbReference>
<dbReference type="EMBL" id="JAGTUU010000001">
    <property type="protein sequence ID" value="MBS0122764.1"/>
    <property type="molecule type" value="Genomic_DNA"/>
</dbReference>
<dbReference type="AlphaFoldDB" id="A0A8J8B6L0"/>
<dbReference type="PRINTS" id="PR01183">
    <property type="entry name" value="RIBORDTASEM1"/>
</dbReference>
<sequence>MRIERKFTKAGQDAYAGVAFTTTTSEIRNPDGKVVFRLENLEVPAKWSQVASDVIAQKYFRKAGVPEALKKVREKGVPEFLWRSVPESDDTPRIGEQSAKQVFDRLAGAWTYWGWKGGYFSTEEDAQSYFDEMRYMLATQMAAPNSPQWFNTGLHWAYGIDGPSQGHFYVDYKTGKLTKSDSAYEHPQPHACFIQSVRDDLVGDGGIMDLWVREARLFKYGSGTGTNFSSLRAASEPLSGGGKSSGLMGFLKIGDRAAGAIKSGGTTRRAAKMVICDVDHPDIEEFINWKVIEEQKVASIVAGSKMHEKMLNGIFQALKTWDGAEADAYDPAKNDALKGAIRAAKGAMIPETYIKRVLDYARQGYSSIEFPTYDTDWDSEAYASVSGQNSNNSIRVTDAFLQAVKDDADWELLRRTDGGVAKTIKARDLWEQVGHAAWACADPGIQFHDTVNAWHTCPEDGAIRGSNPCSEYMFLDDTACNLASMNLLTFLKKGKFDADAYMHATRLWTLTLEISVLMAQFPSKEIAQLSYDFRTLGLGYANIGGLLMNLGLGYDSDEGRALCGALTAILTGVSYATSAEIAGELGTFPGYQRNAEHMLRVIRNHRTAAYGKSVGYEDLAVKPVPLDHANCPDADLSALAKQAWDEALELGKKHGYRNAQVSVIAPTGTIGLVMDCDTTGIEPDFALVKFKKLAGGGYFKIINRSVPAALEKLGYGSAQIEEIISYAVGHGTLGNAPGINHTALIGHGFGPAQIEKVEQALATAFDIRFVFNQWTLGEEFCREVLGIPAEKLNDPTFDMLKHLGFAKRDVDAANDHVCGTMTLEGAPHLKEEHYHVFDCANACGKRGKRFLSVDSHITMMAAAQSFISGAISKTINMPNDATIEDCQRAYELSHSLGVKANALYRDGSKLSQPLASALVEDDEEAQEILETGSPAAKAQVLAEKIVEKVVIKEIVKAHRQKMPDRRKGYTQKAIVGGHKVYLRTGEYSDGSLGEIFIDMHKEGAGFRAMMNNFAIAVSVGLQYGVPLEEFVDAFTFTKFEPAGMVQGNDSIKNATSILDYIFRELAVSYLDRTDLAHVKPEGATFDDIGRGEEEGVSNVRELSESAASRSLEVLKQISSTGYLRKRLPQELVVLQGGMATGTDPMIALNTLVPVTSVSAAQATSTVAVASATMTMDERTKAKMQGYEGEACGECGNYTLVRNGTCMKCNTCGATSGCS</sequence>
<dbReference type="GO" id="GO:0050897">
    <property type="term" value="F:cobalt ion binding"/>
    <property type="evidence" value="ECO:0007669"/>
    <property type="project" value="InterPro"/>
</dbReference>
<dbReference type="InterPro" id="IPR029072">
    <property type="entry name" value="YebC-like"/>
</dbReference>
<dbReference type="Pfam" id="PF02867">
    <property type="entry name" value="Ribonuc_red_lgC"/>
    <property type="match status" value="2"/>
</dbReference>
<evidence type="ECO:0000256" key="12">
    <source>
        <dbReference type="ARBA" id="ARBA00047754"/>
    </source>
</evidence>
<evidence type="ECO:0000256" key="8">
    <source>
        <dbReference type="ARBA" id="ARBA00023002"/>
    </source>
</evidence>
<keyword evidence="5 13" id="KW-0846">Cobalamin</keyword>
<dbReference type="FunFam" id="3.20.70.20:FF:000017">
    <property type="entry name" value="Vitamin B12-dependent ribonucleotide reductase"/>
    <property type="match status" value="1"/>
</dbReference>
<comment type="caution">
    <text evidence="17">The sequence shown here is derived from an EMBL/GenBank/DDBJ whole genome shotgun (WGS) entry which is preliminary data.</text>
</comment>
<evidence type="ECO:0000256" key="13">
    <source>
        <dbReference type="RuleBase" id="RU364064"/>
    </source>
</evidence>